<dbReference type="EMBL" id="ABWP01000058">
    <property type="protein sequence ID" value="EEA84992.1"/>
    <property type="molecule type" value="Genomic_DNA"/>
</dbReference>
<sequence length="52" mass="6410">MERERTLREITFSNLEHGEVTLYELNEIYEQLGFYFEVKRGQFKGMKKERVH</sequence>
<evidence type="ECO:0000313" key="2">
    <source>
        <dbReference type="Proteomes" id="UP000003178"/>
    </source>
</evidence>
<dbReference type="RefSeq" id="WP_006440273.1">
    <property type="nucleotide sequence ID" value="NZ_DS995356.1"/>
</dbReference>
<reference evidence="1 2" key="2">
    <citation type="submission" date="2008-10" db="EMBL/GenBank/DDBJ databases">
        <title>Draft genome sequence of Clostridium hiranonis (DSM 13275).</title>
        <authorList>
            <person name="Sudarsanam P."/>
            <person name="Ley R."/>
            <person name="Guruge J."/>
            <person name="Turnbaugh P.J."/>
            <person name="Mahowald M."/>
            <person name="Liep D."/>
            <person name="Gordon J."/>
        </authorList>
    </citation>
    <scope>NUCLEOTIDE SEQUENCE [LARGE SCALE GENOMIC DNA]</scope>
    <source>
        <strain evidence="1 2">DSM 13275</strain>
    </source>
</reference>
<protein>
    <submittedName>
        <fullName evidence="1">Uncharacterized protein</fullName>
    </submittedName>
</protein>
<accession>B6FZP8</accession>
<evidence type="ECO:0000313" key="1">
    <source>
        <dbReference type="EMBL" id="EEA84992.1"/>
    </source>
</evidence>
<proteinExistence type="predicted"/>
<dbReference type="Proteomes" id="UP000003178">
    <property type="component" value="Unassembled WGS sequence"/>
</dbReference>
<comment type="caution">
    <text evidence="1">The sequence shown here is derived from an EMBL/GenBank/DDBJ whole genome shotgun (WGS) entry which is preliminary data.</text>
</comment>
<dbReference type="HOGENOM" id="CLU_206510_0_0_9"/>
<reference evidence="1 2" key="1">
    <citation type="submission" date="2008-09" db="EMBL/GenBank/DDBJ databases">
        <authorList>
            <person name="Fulton L."/>
            <person name="Clifton S."/>
            <person name="Fulton B."/>
            <person name="Xu J."/>
            <person name="Minx P."/>
            <person name="Pepin K.H."/>
            <person name="Johnson M."/>
            <person name="Thiruvilangam P."/>
            <person name="Bhonagiri V."/>
            <person name="Nash W.E."/>
            <person name="Mardis E.R."/>
            <person name="Wilson R.K."/>
        </authorList>
    </citation>
    <scope>NUCLEOTIDE SEQUENCE [LARGE SCALE GENOMIC DNA]</scope>
    <source>
        <strain evidence="1 2">DSM 13275</strain>
    </source>
</reference>
<gene>
    <name evidence="1" type="ORF">CLOHIR_01352</name>
</gene>
<name>B6FZP8_PEPHT</name>
<keyword evidence="2" id="KW-1185">Reference proteome</keyword>
<organism evidence="1 2">
    <name type="scientific">Peptacetobacter hiranonis (strain DSM 13275 / JCM 10541 / KCTC 15199 / TO-931)</name>
    <name type="common">Clostridium hiranonis</name>
    <dbReference type="NCBI Taxonomy" id="500633"/>
    <lineage>
        <taxon>Bacteria</taxon>
        <taxon>Bacillati</taxon>
        <taxon>Bacillota</taxon>
        <taxon>Clostridia</taxon>
        <taxon>Peptostreptococcales</taxon>
        <taxon>Peptostreptococcaceae</taxon>
        <taxon>Peptacetobacter</taxon>
    </lineage>
</organism>
<dbReference type="AlphaFoldDB" id="B6FZP8"/>